<reference evidence="1 2" key="1">
    <citation type="journal article" date="2023" name="Insect Mol. Biol.">
        <title>Genome sequencing provides insights into the evolution of gene families encoding plant cell wall-degrading enzymes in longhorned beetles.</title>
        <authorList>
            <person name="Shin N.R."/>
            <person name="Okamura Y."/>
            <person name="Kirsch R."/>
            <person name="Pauchet Y."/>
        </authorList>
    </citation>
    <scope>NUCLEOTIDE SEQUENCE [LARGE SCALE GENOMIC DNA]</scope>
    <source>
        <strain evidence="1">EAD_L_NR</strain>
    </source>
</reference>
<name>A0AAV8VFS5_9CUCU</name>
<sequence length="83" mass="9474">MFARLRLTRERVAAAPGPLIRSLACRNPIPPRPILLAFLPGPVVDEALWVPVRESNSRLRPQTFATPEPEPSMYWELKEEEIL</sequence>
<comment type="caution">
    <text evidence="1">The sequence shown here is derived from an EMBL/GenBank/DDBJ whole genome shotgun (WGS) entry which is preliminary data.</text>
</comment>
<protein>
    <submittedName>
        <fullName evidence="1">Uncharacterized protein</fullName>
    </submittedName>
</protein>
<dbReference type="EMBL" id="JANEYG010000105">
    <property type="protein sequence ID" value="KAJ8913009.1"/>
    <property type="molecule type" value="Genomic_DNA"/>
</dbReference>
<organism evidence="1 2">
    <name type="scientific">Exocentrus adspersus</name>
    <dbReference type="NCBI Taxonomy" id="1586481"/>
    <lineage>
        <taxon>Eukaryota</taxon>
        <taxon>Metazoa</taxon>
        <taxon>Ecdysozoa</taxon>
        <taxon>Arthropoda</taxon>
        <taxon>Hexapoda</taxon>
        <taxon>Insecta</taxon>
        <taxon>Pterygota</taxon>
        <taxon>Neoptera</taxon>
        <taxon>Endopterygota</taxon>
        <taxon>Coleoptera</taxon>
        <taxon>Polyphaga</taxon>
        <taxon>Cucujiformia</taxon>
        <taxon>Chrysomeloidea</taxon>
        <taxon>Cerambycidae</taxon>
        <taxon>Lamiinae</taxon>
        <taxon>Acanthocinini</taxon>
        <taxon>Exocentrus</taxon>
    </lineage>
</organism>
<dbReference type="AlphaFoldDB" id="A0AAV8VFS5"/>
<accession>A0AAV8VFS5</accession>
<gene>
    <name evidence="1" type="ORF">NQ315_002887</name>
</gene>
<evidence type="ECO:0000313" key="1">
    <source>
        <dbReference type="EMBL" id="KAJ8913009.1"/>
    </source>
</evidence>
<keyword evidence="2" id="KW-1185">Reference proteome</keyword>
<dbReference type="Proteomes" id="UP001159042">
    <property type="component" value="Unassembled WGS sequence"/>
</dbReference>
<proteinExistence type="predicted"/>
<evidence type="ECO:0000313" key="2">
    <source>
        <dbReference type="Proteomes" id="UP001159042"/>
    </source>
</evidence>